<dbReference type="EMBL" id="JAPHNI010000203">
    <property type="protein sequence ID" value="KAJ8114276.1"/>
    <property type="molecule type" value="Genomic_DNA"/>
</dbReference>
<protein>
    <submittedName>
        <fullName evidence="1">Uncharacterized protein</fullName>
    </submittedName>
</protein>
<keyword evidence="2" id="KW-1185">Reference proteome</keyword>
<name>A0ACC2IGJ5_9PLEO</name>
<gene>
    <name evidence="1" type="ORF">OPT61_g3797</name>
</gene>
<accession>A0ACC2IGJ5</accession>
<dbReference type="Proteomes" id="UP001153331">
    <property type="component" value="Unassembled WGS sequence"/>
</dbReference>
<sequence>MDRPVNQATTLHLGHEDPIKRWQEQAESESEAKPYGLIARLFSHCLDLLKYLLQNLESGTSTKRDRNVLQRCNSLLRVWARGYGALTGDLDTLLDRSRTLRQTVLCILHPLCHALVKGLQKRIRTSESDLVVNHLLASAVKLCDQTRWLLTDINDSTSDNDSDSDSDSAASSSDVWDRSEATNLAQSIKTYTDCLIDLGSALDYPALEPYQEGAPGLVTLELRSADDYHTALIRAKFPQAEISLLQHLGQASWSRYQRMQKEREVNAYGEVTLISNEKSQIAKSEFKDSGIGTSLPQATSAYAETVVSFMTSISGGQRVNIPPLPTEAKAGLPFKPFVSRQLWGDHLEIEHGFGPKWHGIECPLCCETTPDGKSAILIHFSRHMEDIALASLPRDVESEVDSDSNPSSRLTATSVSMSGTVQVTHDQSSAGNSATNPAIDISVAIEQLKNTIGTHDQKIAELLSLQNRRRRSDGKREFKYHELTGFVRASGEELHLATSEDVHRMKSQYEQKEQGWLRRVMELERAEGDDLGASINQSDNSEASATKISTLGISSYWHVNELRSFKKMIAYFGTDFTEFSHHLKTKTPVMIRNQYLRLVEGGDTSLEQAAKNADTKRERGDDRGSPPRLPDPPRRRHPIVHGDIGSSKQVVNGGEPMNLHQSGNTDLAQVQSSAQKRDHESPNRARLCSSQTARESSSADESRADAQQHSEASLPAVNYTKTGRVSKAKTGLRVHECECGRSYTRAAHLRRHQKNHAQEGMMFCKHHNCGKSFYRADLLQRHEERHIEVENRSRRSSFDIAHESSSLFPIPSSEVVRRDLDTSYNVPIPGDSENCTLFPDPKKVLLPFIRSSMGSPTIPVLSIHPFRTPSPVLEDPDFPTAAFTPEAEPPTT</sequence>
<reference evidence="1" key="1">
    <citation type="submission" date="2022-11" db="EMBL/GenBank/DDBJ databases">
        <title>Genome Sequence of Boeremia exigua.</title>
        <authorList>
            <person name="Buettner E."/>
        </authorList>
    </citation>
    <scope>NUCLEOTIDE SEQUENCE</scope>
    <source>
        <strain evidence="1">CU02</strain>
    </source>
</reference>
<evidence type="ECO:0000313" key="2">
    <source>
        <dbReference type="Proteomes" id="UP001153331"/>
    </source>
</evidence>
<proteinExistence type="predicted"/>
<comment type="caution">
    <text evidence="1">The sequence shown here is derived from an EMBL/GenBank/DDBJ whole genome shotgun (WGS) entry which is preliminary data.</text>
</comment>
<evidence type="ECO:0000313" key="1">
    <source>
        <dbReference type="EMBL" id="KAJ8114276.1"/>
    </source>
</evidence>
<organism evidence="1 2">
    <name type="scientific">Boeremia exigua</name>
    <dbReference type="NCBI Taxonomy" id="749465"/>
    <lineage>
        <taxon>Eukaryota</taxon>
        <taxon>Fungi</taxon>
        <taxon>Dikarya</taxon>
        <taxon>Ascomycota</taxon>
        <taxon>Pezizomycotina</taxon>
        <taxon>Dothideomycetes</taxon>
        <taxon>Pleosporomycetidae</taxon>
        <taxon>Pleosporales</taxon>
        <taxon>Pleosporineae</taxon>
        <taxon>Didymellaceae</taxon>
        <taxon>Boeremia</taxon>
    </lineage>
</organism>